<dbReference type="AlphaFoldDB" id="A0A841APN7"/>
<organism evidence="9 10">
    <name type="scientific">Conyzicola lurida</name>
    <dbReference type="NCBI Taxonomy" id="1172621"/>
    <lineage>
        <taxon>Bacteria</taxon>
        <taxon>Bacillati</taxon>
        <taxon>Actinomycetota</taxon>
        <taxon>Actinomycetes</taxon>
        <taxon>Micrococcales</taxon>
        <taxon>Microbacteriaceae</taxon>
        <taxon>Conyzicola</taxon>
    </lineage>
</organism>
<dbReference type="GO" id="GO:0003697">
    <property type="term" value="F:single-stranded DNA binding"/>
    <property type="evidence" value="ECO:0007669"/>
    <property type="project" value="InterPro"/>
</dbReference>
<evidence type="ECO:0000313" key="9">
    <source>
        <dbReference type="EMBL" id="MBB5843525.1"/>
    </source>
</evidence>
<protein>
    <recommendedName>
        <fullName evidence="8">Abasic site processing protein</fullName>
        <ecNumber evidence="8">3.4.-.-</ecNumber>
    </recommendedName>
</protein>
<sequence>MPGRFVFTTDPDYIVEMLDVDKPATNLPPASYNIAPGNRVTVVIDAVNKDASTDGYDPENPEVLRRLESASWGLVPGGAPDASVGGTLFNAPVEEVRQNPAFQAAVESRRAAIPATGYYVWHKGDDGSTSAQFVHSPDGEPLLLAALYEWWKNPAAAPADPARWLLSTTILTRASAGPLALIHPRMPVLLEPGLMEDWLDPRTPGSAELLGAVSDAAADLADEVEFYEVSKDVASVGNNSEALIQPV</sequence>
<evidence type="ECO:0000256" key="2">
    <source>
        <dbReference type="ARBA" id="ARBA00022670"/>
    </source>
</evidence>
<evidence type="ECO:0000256" key="4">
    <source>
        <dbReference type="ARBA" id="ARBA00022801"/>
    </source>
</evidence>
<keyword evidence="4 8" id="KW-0378">Hydrolase</keyword>
<dbReference type="SUPFAM" id="SSF143081">
    <property type="entry name" value="BB1717-like"/>
    <property type="match status" value="1"/>
</dbReference>
<accession>A0A841APN7</accession>
<dbReference type="GO" id="GO:0008233">
    <property type="term" value="F:peptidase activity"/>
    <property type="evidence" value="ECO:0007669"/>
    <property type="project" value="UniProtKB-KW"/>
</dbReference>
<reference evidence="9 10" key="1">
    <citation type="submission" date="2020-08" db="EMBL/GenBank/DDBJ databases">
        <title>Sequencing the genomes of 1000 actinobacteria strains.</title>
        <authorList>
            <person name="Klenk H.-P."/>
        </authorList>
    </citation>
    <scope>NUCLEOTIDE SEQUENCE [LARGE SCALE GENOMIC DNA]</scope>
    <source>
        <strain evidence="9 10">DSM 105784</strain>
    </source>
</reference>
<dbReference type="GO" id="GO:0006508">
    <property type="term" value="P:proteolysis"/>
    <property type="evidence" value="ECO:0007669"/>
    <property type="project" value="UniProtKB-KW"/>
</dbReference>
<evidence type="ECO:0000256" key="5">
    <source>
        <dbReference type="ARBA" id="ARBA00023124"/>
    </source>
</evidence>
<comment type="similarity">
    <text evidence="1 8">Belongs to the SOS response-associated peptidase family.</text>
</comment>
<dbReference type="EC" id="3.4.-.-" evidence="8"/>
<dbReference type="PANTHER" id="PTHR13604:SF0">
    <property type="entry name" value="ABASIC SITE PROCESSING PROTEIN HMCES"/>
    <property type="match status" value="1"/>
</dbReference>
<proteinExistence type="inferred from homology"/>
<dbReference type="GO" id="GO:0016829">
    <property type="term" value="F:lyase activity"/>
    <property type="evidence" value="ECO:0007669"/>
    <property type="project" value="UniProtKB-KW"/>
</dbReference>
<evidence type="ECO:0000256" key="1">
    <source>
        <dbReference type="ARBA" id="ARBA00008136"/>
    </source>
</evidence>
<dbReference type="RefSeq" id="WP_184236411.1">
    <property type="nucleotide sequence ID" value="NZ_JACHMJ010000001.1"/>
</dbReference>
<evidence type="ECO:0000256" key="3">
    <source>
        <dbReference type="ARBA" id="ARBA00022763"/>
    </source>
</evidence>
<comment type="caution">
    <text evidence="9">The sequence shown here is derived from an EMBL/GenBank/DDBJ whole genome shotgun (WGS) entry which is preliminary data.</text>
</comment>
<dbReference type="Pfam" id="PF02586">
    <property type="entry name" value="SRAP"/>
    <property type="match status" value="1"/>
</dbReference>
<dbReference type="Proteomes" id="UP000536685">
    <property type="component" value="Unassembled WGS sequence"/>
</dbReference>
<gene>
    <name evidence="9" type="ORF">HD599_001848</name>
</gene>
<dbReference type="EMBL" id="JACHMJ010000001">
    <property type="protein sequence ID" value="MBB5843525.1"/>
    <property type="molecule type" value="Genomic_DNA"/>
</dbReference>
<dbReference type="PANTHER" id="PTHR13604">
    <property type="entry name" value="DC12-RELATED"/>
    <property type="match status" value="1"/>
</dbReference>
<evidence type="ECO:0000256" key="6">
    <source>
        <dbReference type="ARBA" id="ARBA00023125"/>
    </source>
</evidence>
<keyword evidence="3" id="KW-0227">DNA damage</keyword>
<dbReference type="InterPro" id="IPR003738">
    <property type="entry name" value="SRAP"/>
</dbReference>
<keyword evidence="10" id="KW-1185">Reference proteome</keyword>
<evidence type="ECO:0000313" key="10">
    <source>
        <dbReference type="Proteomes" id="UP000536685"/>
    </source>
</evidence>
<evidence type="ECO:0000256" key="7">
    <source>
        <dbReference type="ARBA" id="ARBA00023239"/>
    </source>
</evidence>
<name>A0A841APN7_9MICO</name>
<keyword evidence="7" id="KW-0456">Lyase</keyword>
<dbReference type="GO" id="GO:0106300">
    <property type="term" value="P:protein-DNA covalent cross-linking repair"/>
    <property type="evidence" value="ECO:0007669"/>
    <property type="project" value="InterPro"/>
</dbReference>
<keyword evidence="2 8" id="KW-0645">Protease</keyword>
<dbReference type="InterPro" id="IPR036590">
    <property type="entry name" value="SRAP-like"/>
</dbReference>
<dbReference type="Gene3D" id="3.90.1680.10">
    <property type="entry name" value="SOS response associated peptidase-like"/>
    <property type="match status" value="1"/>
</dbReference>
<keyword evidence="6" id="KW-0238">DNA-binding</keyword>
<keyword evidence="5" id="KW-0190">Covalent protein-DNA linkage</keyword>
<evidence type="ECO:0000256" key="8">
    <source>
        <dbReference type="RuleBase" id="RU364100"/>
    </source>
</evidence>